<keyword evidence="3" id="KW-0805">Transcription regulation</keyword>
<sequence>MDNSQQAILSEEALLLHTRDIFSETFDFNDPALSFLNSSHPSPMPQDHGSPLTNLLNNGNDTNVNLSTLPDPASSHLSTEQQHNQHRLGPRHKEQTHQDLDTPASRKRPRSPTILEAAAMAAEIFAAESSNPSSGPQKKPRPCDSCRRRKARCIMLPSDTGRCLHCEVKKQPCTFLEAPVRRNRTKKALLTHPPPPPSAAAAAGGDHTDKVGSLIEAEIGQQPKTNQANVGLRLKYSDYASLGGHNLLKKALSLQYPRSSYYIGPTSVFDPVLLEATPLDNQGRSLLAGDIELRKVSNDVMFYLKNDYSESLYERSIQNVDAVEMLVAPHGRTLIDLYFRTVHPSFPILHKKVFLEKYERTHREFMAPLLAAVYILALNWWNYEPALSALQKPDVEALFRLGTQTFSDALDRPKLSSVQAGLLLLQCQPNHNRSWMLCSQVVAVTEELGIGLDSGKWRLPRWERGLRRRLAWAVWLQDKWLSVSEARPSHIDRLHTWHIKHANADDFPERHETDEEGAAEVEIGRLLFMEFIKLTEIVEDMTDNLFTVRSVRLLVQTEKILDQAKPLQLRLKNWYQNLPPQLNMSVSRPRKLCSNGYLHLAYFAAEITLHRRIVKSLTERSSPILVEVCRNAAKQRLIAAMEFVRNLRPEHLQAFWYSSSSANFALIGSFAALLHVTALNPEEAAFYKAKLQDYRWVLRVSARGFEPMAAAMRLLDIALCRVPQLLNDGSGAPGQSSPLQQRDDKLWPMTGVITTPNGGLMATAGVATPGVPAVVDDNEEGDGQEDFSSETPRYMEILDHPPAHFNNGQDSGHLGSVGGTFGDISPVALAGSTSVPDSVKSELDAAAYTSSISPANVVHLPAGTTTVTECISSSTVTITSDPASAVSVLASSAATPAKPREAEVFIKVEEQSKTDSTINKKQKQV</sequence>
<dbReference type="InterPro" id="IPR050797">
    <property type="entry name" value="Carb_Metab_Trans_Reg"/>
</dbReference>
<keyword evidence="4" id="KW-0804">Transcription</keyword>
<dbReference type="GO" id="GO:0003677">
    <property type="term" value="F:DNA binding"/>
    <property type="evidence" value="ECO:0007669"/>
    <property type="project" value="InterPro"/>
</dbReference>
<dbReference type="GO" id="GO:0001080">
    <property type="term" value="P:nitrogen catabolite activation of transcription from RNA polymerase II promoter"/>
    <property type="evidence" value="ECO:0007669"/>
    <property type="project" value="TreeGrafter"/>
</dbReference>
<keyword evidence="5" id="KW-0539">Nucleus</keyword>
<evidence type="ECO:0000313" key="8">
    <source>
        <dbReference type="EMBL" id="CDO57496.1"/>
    </source>
</evidence>
<dbReference type="Pfam" id="PF04082">
    <property type="entry name" value="Fungal_trans"/>
    <property type="match status" value="1"/>
</dbReference>
<dbReference type="SMART" id="SM00066">
    <property type="entry name" value="GAL4"/>
    <property type="match status" value="1"/>
</dbReference>
<evidence type="ECO:0000256" key="4">
    <source>
        <dbReference type="ARBA" id="ARBA00023163"/>
    </source>
</evidence>
<dbReference type="GO" id="GO:0008270">
    <property type="term" value="F:zinc ion binding"/>
    <property type="evidence" value="ECO:0007669"/>
    <property type="project" value="InterPro"/>
</dbReference>
<dbReference type="GO" id="GO:0005634">
    <property type="term" value="C:nucleus"/>
    <property type="evidence" value="ECO:0007669"/>
    <property type="project" value="TreeGrafter"/>
</dbReference>
<dbReference type="SUPFAM" id="SSF57701">
    <property type="entry name" value="Zn2/Cys6 DNA-binding domain"/>
    <property type="match status" value="1"/>
</dbReference>
<dbReference type="PANTHER" id="PTHR31668:SF4">
    <property type="entry name" value="TRANSCRIPTIONAL ACTIVATOR PROTEIN DAL81"/>
    <property type="match status" value="1"/>
</dbReference>
<accession>A0A0J9XJ42</accession>
<name>A0A0J9XJ42_GEOCN</name>
<dbReference type="PANTHER" id="PTHR31668">
    <property type="entry name" value="GLUCOSE TRANSPORT TRANSCRIPTION REGULATOR RGT1-RELATED-RELATED"/>
    <property type="match status" value="1"/>
</dbReference>
<dbReference type="CDD" id="cd00067">
    <property type="entry name" value="GAL4"/>
    <property type="match status" value="1"/>
</dbReference>
<dbReference type="PROSITE" id="PS00463">
    <property type="entry name" value="ZN2_CY6_FUNGAL_1"/>
    <property type="match status" value="1"/>
</dbReference>
<dbReference type="Proteomes" id="UP000242525">
    <property type="component" value="Unassembled WGS sequence"/>
</dbReference>
<feature type="compositionally biased region" description="Basic and acidic residues" evidence="6">
    <location>
        <begin position="91"/>
        <end position="100"/>
    </location>
</feature>
<dbReference type="STRING" id="1173061.A0A0J9XJ42"/>
<evidence type="ECO:0000256" key="5">
    <source>
        <dbReference type="ARBA" id="ARBA00023242"/>
    </source>
</evidence>
<dbReference type="SMART" id="SM00906">
    <property type="entry name" value="Fungal_trans"/>
    <property type="match status" value="1"/>
</dbReference>
<evidence type="ECO:0000256" key="2">
    <source>
        <dbReference type="ARBA" id="ARBA00022833"/>
    </source>
</evidence>
<feature type="domain" description="Zn(2)-C6 fungal-type" evidence="7">
    <location>
        <begin position="142"/>
        <end position="175"/>
    </location>
</feature>
<dbReference type="CDD" id="cd12148">
    <property type="entry name" value="fungal_TF_MHR"/>
    <property type="match status" value="1"/>
</dbReference>
<dbReference type="InterPro" id="IPR007219">
    <property type="entry name" value="XnlR_reg_dom"/>
</dbReference>
<feature type="region of interest" description="Disordered" evidence="6">
    <location>
        <begin position="127"/>
        <end position="146"/>
    </location>
</feature>
<keyword evidence="9" id="KW-1185">Reference proteome</keyword>
<dbReference type="InterPro" id="IPR001138">
    <property type="entry name" value="Zn2Cys6_DnaBD"/>
</dbReference>
<feature type="compositionally biased region" description="Low complexity" evidence="6">
    <location>
        <begin position="52"/>
        <end position="68"/>
    </location>
</feature>
<dbReference type="GO" id="GO:0006351">
    <property type="term" value="P:DNA-templated transcription"/>
    <property type="evidence" value="ECO:0007669"/>
    <property type="project" value="InterPro"/>
</dbReference>
<keyword evidence="1" id="KW-0479">Metal-binding</keyword>
<dbReference type="OrthoDB" id="2264294at2759"/>
<evidence type="ECO:0000259" key="7">
    <source>
        <dbReference type="PROSITE" id="PS50048"/>
    </source>
</evidence>
<reference evidence="8" key="1">
    <citation type="submission" date="2014-03" db="EMBL/GenBank/DDBJ databases">
        <authorList>
            <person name="Casaregola S."/>
        </authorList>
    </citation>
    <scope>NUCLEOTIDE SEQUENCE [LARGE SCALE GENOMIC DNA]</scope>
    <source>
        <strain evidence="8">CLIB 918</strain>
    </source>
</reference>
<keyword evidence="2" id="KW-0862">Zinc</keyword>
<evidence type="ECO:0000256" key="3">
    <source>
        <dbReference type="ARBA" id="ARBA00023015"/>
    </source>
</evidence>
<comment type="caution">
    <text evidence="8">The sequence shown here is derived from an EMBL/GenBank/DDBJ whole genome shotgun (WGS) entry which is preliminary data.</text>
</comment>
<gene>
    <name evidence="8" type="ORF">BN980_GECA22s00681g</name>
</gene>
<feature type="region of interest" description="Disordered" evidence="6">
    <location>
        <begin position="37"/>
        <end position="111"/>
    </location>
</feature>
<dbReference type="Gene3D" id="4.10.240.10">
    <property type="entry name" value="Zn(2)-C6 fungal-type DNA-binding domain"/>
    <property type="match status" value="1"/>
</dbReference>
<dbReference type="GO" id="GO:0000981">
    <property type="term" value="F:DNA-binding transcription factor activity, RNA polymerase II-specific"/>
    <property type="evidence" value="ECO:0007669"/>
    <property type="project" value="InterPro"/>
</dbReference>
<protein>
    <submittedName>
        <fullName evidence="8">Similar to Saccharomyces cerevisiae YIR023W DAL81 Positive regulator of genes in multiple nitrogen degradation pathways</fullName>
    </submittedName>
</protein>
<proteinExistence type="predicted"/>
<evidence type="ECO:0000256" key="1">
    <source>
        <dbReference type="ARBA" id="ARBA00022723"/>
    </source>
</evidence>
<dbReference type="AlphaFoldDB" id="A0A0J9XJ42"/>
<dbReference type="InterPro" id="IPR036864">
    <property type="entry name" value="Zn2-C6_fun-type_DNA-bd_sf"/>
</dbReference>
<organism evidence="8 9">
    <name type="scientific">Geotrichum candidum</name>
    <name type="common">Oospora lactis</name>
    <name type="synonym">Dipodascus geotrichum</name>
    <dbReference type="NCBI Taxonomy" id="1173061"/>
    <lineage>
        <taxon>Eukaryota</taxon>
        <taxon>Fungi</taxon>
        <taxon>Dikarya</taxon>
        <taxon>Ascomycota</taxon>
        <taxon>Saccharomycotina</taxon>
        <taxon>Dipodascomycetes</taxon>
        <taxon>Dipodascales</taxon>
        <taxon>Dipodascaceae</taxon>
        <taxon>Geotrichum</taxon>
    </lineage>
</organism>
<dbReference type="EMBL" id="CCBN010000022">
    <property type="protein sequence ID" value="CDO57496.1"/>
    <property type="molecule type" value="Genomic_DNA"/>
</dbReference>
<feature type="region of interest" description="Disordered" evidence="6">
    <location>
        <begin position="188"/>
        <end position="207"/>
    </location>
</feature>
<dbReference type="PROSITE" id="PS50048">
    <property type="entry name" value="ZN2_CY6_FUNGAL_2"/>
    <property type="match status" value="1"/>
</dbReference>
<evidence type="ECO:0000256" key="6">
    <source>
        <dbReference type="SAM" id="MobiDB-lite"/>
    </source>
</evidence>
<evidence type="ECO:0000313" key="9">
    <source>
        <dbReference type="Proteomes" id="UP000242525"/>
    </source>
</evidence>